<accession>X1NKB1</accession>
<comment type="caution">
    <text evidence="1">The sequence shown here is derived from an EMBL/GenBank/DDBJ whole genome shotgun (WGS) entry which is preliminary data.</text>
</comment>
<dbReference type="EMBL" id="BARV01015441">
    <property type="protein sequence ID" value="GAI30656.1"/>
    <property type="molecule type" value="Genomic_DNA"/>
</dbReference>
<organism evidence="1">
    <name type="scientific">marine sediment metagenome</name>
    <dbReference type="NCBI Taxonomy" id="412755"/>
    <lineage>
        <taxon>unclassified sequences</taxon>
        <taxon>metagenomes</taxon>
        <taxon>ecological metagenomes</taxon>
    </lineage>
</organism>
<feature type="non-terminal residue" evidence="1">
    <location>
        <position position="1"/>
    </location>
</feature>
<name>X1NKB1_9ZZZZ</name>
<sequence>GLDDTNGTTMIEGVGIADSDHLRTPRVIPTRVP</sequence>
<dbReference type="AlphaFoldDB" id="X1NKB1"/>
<evidence type="ECO:0000313" key="1">
    <source>
        <dbReference type="EMBL" id="GAI30656.1"/>
    </source>
</evidence>
<protein>
    <submittedName>
        <fullName evidence="1">Uncharacterized protein</fullName>
    </submittedName>
</protein>
<reference evidence="1" key="1">
    <citation type="journal article" date="2014" name="Front. Microbiol.">
        <title>High frequency of phylogenetically diverse reductive dehalogenase-homologous genes in deep subseafloor sedimentary metagenomes.</title>
        <authorList>
            <person name="Kawai M."/>
            <person name="Futagami T."/>
            <person name="Toyoda A."/>
            <person name="Takaki Y."/>
            <person name="Nishi S."/>
            <person name="Hori S."/>
            <person name="Arai W."/>
            <person name="Tsubouchi T."/>
            <person name="Morono Y."/>
            <person name="Uchiyama I."/>
            <person name="Ito T."/>
            <person name="Fujiyama A."/>
            <person name="Inagaki F."/>
            <person name="Takami H."/>
        </authorList>
    </citation>
    <scope>NUCLEOTIDE SEQUENCE</scope>
    <source>
        <strain evidence="1">Expedition CK06-06</strain>
    </source>
</reference>
<gene>
    <name evidence="1" type="ORF">S06H3_26681</name>
</gene>
<proteinExistence type="predicted"/>